<feature type="chain" id="PRO_5043391885" evidence="1">
    <location>
        <begin position="25"/>
        <end position="149"/>
    </location>
</feature>
<organism evidence="3">
    <name type="scientific">Chitinibacter mangrovi</name>
    <dbReference type="NCBI Taxonomy" id="3153927"/>
    <lineage>
        <taxon>Bacteria</taxon>
        <taxon>Pseudomonadati</taxon>
        <taxon>Pseudomonadota</taxon>
        <taxon>Betaproteobacteria</taxon>
        <taxon>Neisseriales</taxon>
        <taxon>Chitinibacteraceae</taxon>
        <taxon>Chitinibacter</taxon>
    </lineage>
</organism>
<gene>
    <name evidence="3" type="ORF">ABHF33_01575</name>
</gene>
<evidence type="ECO:0000313" key="3">
    <source>
        <dbReference type="EMBL" id="XBM00997.1"/>
    </source>
</evidence>
<name>A0AAU7FAN8_9NEIS</name>
<protein>
    <submittedName>
        <fullName evidence="3">SH3 domain-containing protein</fullName>
    </submittedName>
</protein>
<dbReference type="KEGG" id="cmav:ABHF33_01575"/>
<feature type="signal peptide" evidence="1">
    <location>
        <begin position="1"/>
        <end position="24"/>
    </location>
</feature>
<sequence>MSKQRIKPVLIATLLAGVASSVFAVEYRSTNRTGVILYESPSENSAKRFVLSANIPLEVLAEQGTWLRIRDRDGTLAWLAKADTSTVRYVQANRLAEVRKDANPGSALLFKVERNVLLELQQDTRTGWLKIKHRDGAMGYIRIEDVWGA</sequence>
<dbReference type="InterPro" id="IPR003646">
    <property type="entry name" value="SH3-like_bac-type"/>
</dbReference>
<accession>A0AAU7FAN8</accession>
<dbReference type="RefSeq" id="WP_348945318.1">
    <property type="nucleotide sequence ID" value="NZ_CP157355.1"/>
</dbReference>
<evidence type="ECO:0000259" key="2">
    <source>
        <dbReference type="Pfam" id="PF08239"/>
    </source>
</evidence>
<evidence type="ECO:0000256" key="1">
    <source>
        <dbReference type="SAM" id="SignalP"/>
    </source>
</evidence>
<dbReference type="Pfam" id="PF08239">
    <property type="entry name" value="SH3_3"/>
    <property type="match status" value="1"/>
</dbReference>
<dbReference type="EMBL" id="CP157355">
    <property type="protein sequence ID" value="XBM00997.1"/>
    <property type="molecule type" value="Genomic_DNA"/>
</dbReference>
<dbReference type="InterPro" id="IPR010466">
    <property type="entry name" value="DUF1058"/>
</dbReference>
<dbReference type="Gene3D" id="2.30.30.40">
    <property type="entry name" value="SH3 Domains"/>
    <property type="match status" value="1"/>
</dbReference>
<feature type="domain" description="SH3b" evidence="2">
    <location>
        <begin position="34"/>
        <end position="82"/>
    </location>
</feature>
<proteinExistence type="predicted"/>
<dbReference type="AlphaFoldDB" id="A0AAU7FAN8"/>
<keyword evidence="1" id="KW-0732">Signal</keyword>
<reference evidence="3" key="1">
    <citation type="submission" date="2024-05" db="EMBL/GenBank/DDBJ databases">
        <authorList>
            <person name="Yang L."/>
            <person name="Pan L."/>
        </authorList>
    </citation>
    <scope>NUCLEOTIDE SEQUENCE</scope>
    <source>
        <strain evidence="3">FCG-7</strain>
    </source>
</reference>
<dbReference type="Pfam" id="PF06347">
    <property type="entry name" value="SH3_4"/>
    <property type="match status" value="1"/>
</dbReference>